<evidence type="ECO:0000313" key="1">
    <source>
        <dbReference type="EMBL" id="TDN86836.1"/>
    </source>
</evidence>
<accession>A0A4R6FXW2</accession>
<evidence type="ECO:0008006" key="3">
    <source>
        <dbReference type="Google" id="ProtNLM"/>
    </source>
</evidence>
<protein>
    <recommendedName>
        <fullName evidence="3">Tail assembly chaperone</fullName>
    </recommendedName>
</protein>
<sequence length="110" mass="11862">MPTPRKKPGIQPIMIEHDGKSLPFKIGLNECCQAEAKFGGSFHAIVQELGENPRLSTVRYLFTLGLSDAENVYSETEAGEIIAEIGLEEAVGVIGESVRRMMQGGKAEAA</sequence>
<dbReference type="AlphaFoldDB" id="A0A4R6FXW2"/>
<reference evidence="1 2" key="1">
    <citation type="submission" date="2019-03" db="EMBL/GenBank/DDBJ databases">
        <title>Genomic Encyclopedia of Type Strains, Phase IV (KMG-IV): sequencing the most valuable type-strain genomes for metagenomic binning, comparative biology and taxonomic classification.</title>
        <authorList>
            <person name="Goeker M."/>
        </authorList>
    </citation>
    <scope>NUCLEOTIDE SEQUENCE [LARGE SCALE GENOMIC DNA]</scope>
    <source>
        <strain evidence="1 2">DSM 25059</strain>
    </source>
</reference>
<dbReference type="Proteomes" id="UP000295493">
    <property type="component" value="Unassembled WGS sequence"/>
</dbReference>
<keyword evidence="2" id="KW-1185">Reference proteome</keyword>
<name>A0A4R6FXW2_9SPHN</name>
<gene>
    <name evidence="1" type="ORF">EV664_101414</name>
</gene>
<organism evidence="1 2">
    <name type="scientific">Stakelama pacifica</name>
    <dbReference type="NCBI Taxonomy" id="517720"/>
    <lineage>
        <taxon>Bacteria</taxon>
        <taxon>Pseudomonadati</taxon>
        <taxon>Pseudomonadota</taxon>
        <taxon>Alphaproteobacteria</taxon>
        <taxon>Sphingomonadales</taxon>
        <taxon>Sphingomonadaceae</taxon>
        <taxon>Stakelama</taxon>
    </lineage>
</organism>
<proteinExistence type="predicted"/>
<dbReference type="EMBL" id="SNWD01000001">
    <property type="protein sequence ID" value="TDN86836.1"/>
    <property type="molecule type" value="Genomic_DNA"/>
</dbReference>
<dbReference type="RefSeq" id="WP_133494009.1">
    <property type="nucleotide sequence ID" value="NZ_BMLU01000001.1"/>
</dbReference>
<evidence type="ECO:0000313" key="2">
    <source>
        <dbReference type="Proteomes" id="UP000295493"/>
    </source>
</evidence>
<comment type="caution">
    <text evidence="1">The sequence shown here is derived from an EMBL/GenBank/DDBJ whole genome shotgun (WGS) entry which is preliminary data.</text>
</comment>